<feature type="region of interest" description="Disordered" evidence="1">
    <location>
        <begin position="1"/>
        <end position="26"/>
    </location>
</feature>
<dbReference type="Proteomes" id="UP000835052">
    <property type="component" value="Unassembled WGS sequence"/>
</dbReference>
<sequence>MAWPPLSTTSDVQQQLFGPSTEEWDSAPVSLVGPKCHSEVMLDTNIPMSKSRQKPSFFFLTEAKKKLALFD</sequence>
<name>A0A8S1HW32_9PELO</name>
<evidence type="ECO:0000256" key="1">
    <source>
        <dbReference type="SAM" id="MobiDB-lite"/>
    </source>
</evidence>
<proteinExistence type="predicted"/>
<comment type="caution">
    <text evidence="2">The sequence shown here is derived from an EMBL/GenBank/DDBJ whole genome shotgun (WGS) entry which is preliminary data.</text>
</comment>
<keyword evidence="3" id="KW-1185">Reference proteome</keyword>
<evidence type="ECO:0000313" key="3">
    <source>
        <dbReference type="Proteomes" id="UP000835052"/>
    </source>
</evidence>
<feature type="compositionally biased region" description="Polar residues" evidence="1">
    <location>
        <begin position="1"/>
        <end position="18"/>
    </location>
</feature>
<accession>A0A8S1HW32</accession>
<reference evidence="2" key="1">
    <citation type="submission" date="2020-10" db="EMBL/GenBank/DDBJ databases">
        <authorList>
            <person name="Kikuchi T."/>
        </authorList>
    </citation>
    <scope>NUCLEOTIDE SEQUENCE</scope>
    <source>
        <strain evidence="2">NKZ352</strain>
    </source>
</reference>
<protein>
    <submittedName>
        <fullName evidence="2">Uncharacterized protein</fullName>
    </submittedName>
</protein>
<evidence type="ECO:0000313" key="2">
    <source>
        <dbReference type="EMBL" id="CAD6199268.1"/>
    </source>
</evidence>
<organism evidence="2 3">
    <name type="scientific">Caenorhabditis auriculariae</name>
    <dbReference type="NCBI Taxonomy" id="2777116"/>
    <lineage>
        <taxon>Eukaryota</taxon>
        <taxon>Metazoa</taxon>
        <taxon>Ecdysozoa</taxon>
        <taxon>Nematoda</taxon>
        <taxon>Chromadorea</taxon>
        <taxon>Rhabditida</taxon>
        <taxon>Rhabditina</taxon>
        <taxon>Rhabditomorpha</taxon>
        <taxon>Rhabditoidea</taxon>
        <taxon>Rhabditidae</taxon>
        <taxon>Peloderinae</taxon>
        <taxon>Caenorhabditis</taxon>
    </lineage>
</organism>
<gene>
    <name evidence="2" type="ORF">CAUJ_LOCUS15171</name>
</gene>
<dbReference type="AlphaFoldDB" id="A0A8S1HW32"/>
<dbReference type="EMBL" id="CAJGYM010000163">
    <property type="protein sequence ID" value="CAD6199268.1"/>
    <property type="molecule type" value="Genomic_DNA"/>
</dbReference>